<sequence>MIAQKSYKCKRKHLDKLPKCRYYNGNLISYNYKL</sequence>
<organism evidence="1">
    <name type="scientific">Siphoviridae sp. ct9zP9</name>
    <dbReference type="NCBI Taxonomy" id="2827795"/>
    <lineage>
        <taxon>Viruses</taxon>
        <taxon>Duplodnaviria</taxon>
        <taxon>Heunggongvirae</taxon>
        <taxon>Uroviricota</taxon>
        <taxon>Caudoviricetes</taxon>
    </lineage>
</organism>
<dbReference type="EMBL" id="BK032593">
    <property type="protein sequence ID" value="DAF50203.1"/>
    <property type="molecule type" value="Genomic_DNA"/>
</dbReference>
<name>A0A8S5SH90_9CAUD</name>
<proteinExistence type="predicted"/>
<reference evidence="1" key="1">
    <citation type="journal article" date="2021" name="Proc. Natl. Acad. Sci. U.S.A.">
        <title>A Catalog of Tens of Thousands of Viruses from Human Metagenomes Reveals Hidden Associations with Chronic Diseases.</title>
        <authorList>
            <person name="Tisza M.J."/>
            <person name="Buck C.B."/>
        </authorList>
    </citation>
    <scope>NUCLEOTIDE SEQUENCE</scope>
    <source>
        <strain evidence="1">Ct9zP9</strain>
    </source>
</reference>
<accession>A0A8S5SH90</accession>
<evidence type="ECO:0000313" key="1">
    <source>
        <dbReference type="EMBL" id="DAF50203.1"/>
    </source>
</evidence>
<protein>
    <submittedName>
        <fullName evidence="1">Uncharacterized protein</fullName>
    </submittedName>
</protein>